<dbReference type="Proteomes" id="UP000588647">
    <property type="component" value="Unassembled WGS sequence"/>
</dbReference>
<proteinExistence type="predicted"/>
<dbReference type="Pfam" id="PF21832">
    <property type="entry name" value="DUF6892"/>
    <property type="match status" value="1"/>
</dbReference>
<dbReference type="Pfam" id="PF23917">
    <property type="entry name" value="DUF7256"/>
    <property type="match status" value="1"/>
</dbReference>
<feature type="domain" description="DUF6892" evidence="2">
    <location>
        <begin position="226"/>
        <end position="413"/>
    </location>
</feature>
<protein>
    <submittedName>
        <fullName evidence="4">Uncharacterized protein</fullName>
    </submittedName>
</protein>
<dbReference type="InterPro" id="IPR055680">
    <property type="entry name" value="DUF7256"/>
</dbReference>
<keyword evidence="1" id="KW-1133">Transmembrane helix</keyword>
<evidence type="ECO:0000259" key="2">
    <source>
        <dbReference type="Pfam" id="PF21832"/>
    </source>
</evidence>
<dbReference type="EMBL" id="JACIEM010000007">
    <property type="protein sequence ID" value="MBB4005554.1"/>
    <property type="molecule type" value="Genomic_DNA"/>
</dbReference>
<keyword evidence="1" id="KW-0472">Membrane</keyword>
<accession>A0A7W6MS10</accession>
<keyword evidence="1" id="KW-0812">Transmembrane</keyword>
<evidence type="ECO:0000313" key="4">
    <source>
        <dbReference type="EMBL" id="MBB4005554.1"/>
    </source>
</evidence>
<keyword evidence="5" id="KW-1185">Reference proteome</keyword>
<dbReference type="AlphaFoldDB" id="A0A7W6MS10"/>
<evidence type="ECO:0000256" key="1">
    <source>
        <dbReference type="SAM" id="Phobius"/>
    </source>
</evidence>
<feature type="transmembrane region" description="Helical" evidence="1">
    <location>
        <begin position="20"/>
        <end position="41"/>
    </location>
</feature>
<feature type="domain" description="DUF7256" evidence="3">
    <location>
        <begin position="78"/>
        <end position="211"/>
    </location>
</feature>
<dbReference type="RefSeq" id="WP_246368440.1">
    <property type="nucleotide sequence ID" value="NZ_JAAAMM010000007.1"/>
</dbReference>
<reference evidence="4 5" key="1">
    <citation type="submission" date="2020-08" db="EMBL/GenBank/DDBJ databases">
        <title>Genomic Encyclopedia of Type Strains, Phase IV (KMG-IV): sequencing the most valuable type-strain genomes for metagenomic binning, comparative biology and taxonomic classification.</title>
        <authorList>
            <person name="Goeker M."/>
        </authorList>
    </citation>
    <scope>NUCLEOTIDE SEQUENCE [LARGE SCALE GENOMIC DNA]</scope>
    <source>
        <strain evidence="4 5">DSM 103570</strain>
    </source>
</reference>
<organism evidence="4 5">
    <name type="scientific">Aurantimonas endophytica</name>
    <dbReference type="NCBI Taxonomy" id="1522175"/>
    <lineage>
        <taxon>Bacteria</taxon>
        <taxon>Pseudomonadati</taxon>
        <taxon>Pseudomonadota</taxon>
        <taxon>Alphaproteobacteria</taxon>
        <taxon>Hyphomicrobiales</taxon>
        <taxon>Aurantimonadaceae</taxon>
        <taxon>Aurantimonas</taxon>
    </lineage>
</organism>
<name>A0A7W6MS10_9HYPH</name>
<gene>
    <name evidence="4" type="ORF">GGR03_004656</name>
</gene>
<evidence type="ECO:0000313" key="5">
    <source>
        <dbReference type="Proteomes" id="UP000588647"/>
    </source>
</evidence>
<comment type="caution">
    <text evidence="4">The sequence shown here is derived from an EMBL/GenBank/DDBJ whole genome shotgun (WGS) entry which is preliminary data.</text>
</comment>
<dbReference type="InterPro" id="IPR054187">
    <property type="entry name" value="DUF6892"/>
</dbReference>
<sequence length="429" mass="47283">MAIEVISDDTAELTMQRFGGLRLAGSCCHLVFTTIPIRLLVMGLSRRCFATVCISAAAWFGFMGDMSMAGDTMSASAEMLAGLRPGMSALRVEEAMGSEWRAPASYKGGVVDVLENTHGIVVRLDRDGLVGSITYDWRFTDASVEGVSMGMTLLEAEAKLPNLEVGADMPMMRGVRMGKLMLPGGAIMRVKFTLERVNGIWMDNPEAEYTEPTAPPYPEQTGEKGAPFADPNFKLVVLSSLLDAKALDLGRPEDLAAHVLKRPVDLEEEGYEPFDEVIDYLARYPLPASLLDEAKSIVLDGGNVIYRYPYYFWGGDDDMFDVSSLGGIEQCRNLRSLEAISMIDRLDIQQLAPLSKLEYLSISIPFDNLGALSNLEGLKRIRLLGDGVFAEAITPEHPTRILFERLKARGIEVYVSPMTWQGERPTPYQ</sequence>
<evidence type="ECO:0000259" key="3">
    <source>
        <dbReference type="Pfam" id="PF23917"/>
    </source>
</evidence>